<keyword evidence="1" id="KW-0175">Coiled coil</keyword>
<sequence length="230" mass="25111">MYVVDFALTAIERIEGPAPVGPVVSREALAHLRTAGEQRSAWLEQARLERESARQVRAQAERDARTLRETTLAEARENARQEATESAAAARHEAVTRAVDWLVEEAQLERRIVQSLERRIARTLTEALTNFVDSLDVGERVAHRVAHALPALVREGALVLRVPPAHAERVASALRDADIVLASVADATLTGLQARIESEWVTVCLDLDADLAAVVERLQSSAPSLEVANG</sequence>
<dbReference type="AlphaFoldDB" id="A0AAJ5D047"/>
<dbReference type="RefSeq" id="WP_115088924.1">
    <property type="nucleotide sequence ID" value="NZ_CP010310.2"/>
</dbReference>
<proteinExistence type="predicted"/>
<name>A0AAJ5D047_PANPU</name>
<protein>
    <submittedName>
        <fullName evidence="2">Type III secretion apparatus protein, HrpE/YscL family</fullName>
    </submittedName>
</protein>
<evidence type="ECO:0000313" key="3">
    <source>
        <dbReference type="Proteomes" id="UP000254589"/>
    </source>
</evidence>
<gene>
    <name evidence="2" type="ORF">NCTC13159_01665</name>
</gene>
<evidence type="ECO:0000313" key="2">
    <source>
        <dbReference type="EMBL" id="SUA90185.1"/>
    </source>
</evidence>
<dbReference type="Proteomes" id="UP000254589">
    <property type="component" value="Unassembled WGS sequence"/>
</dbReference>
<dbReference type="EMBL" id="UGSJ01000001">
    <property type="protein sequence ID" value="SUA90185.1"/>
    <property type="molecule type" value="Genomic_DNA"/>
</dbReference>
<accession>A0AAJ5D047</accession>
<feature type="coiled-coil region" evidence="1">
    <location>
        <begin position="43"/>
        <end position="70"/>
    </location>
</feature>
<organism evidence="2 3">
    <name type="scientific">Pandoraea pulmonicola</name>
    <dbReference type="NCBI Taxonomy" id="93221"/>
    <lineage>
        <taxon>Bacteria</taxon>
        <taxon>Pseudomonadati</taxon>
        <taxon>Pseudomonadota</taxon>
        <taxon>Betaproteobacteria</taxon>
        <taxon>Burkholderiales</taxon>
        <taxon>Burkholderiaceae</taxon>
        <taxon>Pandoraea</taxon>
    </lineage>
</organism>
<comment type="caution">
    <text evidence="2">The sequence shown here is derived from an EMBL/GenBank/DDBJ whole genome shotgun (WGS) entry which is preliminary data.</text>
</comment>
<evidence type="ECO:0000256" key="1">
    <source>
        <dbReference type="SAM" id="Coils"/>
    </source>
</evidence>
<reference evidence="2 3" key="1">
    <citation type="submission" date="2018-06" db="EMBL/GenBank/DDBJ databases">
        <authorList>
            <consortium name="Pathogen Informatics"/>
            <person name="Doyle S."/>
        </authorList>
    </citation>
    <scope>NUCLEOTIDE SEQUENCE [LARGE SCALE GENOMIC DNA]</scope>
    <source>
        <strain evidence="2 3">NCTC13159</strain>
    </source>
</reference>